<dbReference type="Proteomes" id="UP001183420">
    <property type="component" value="Unassembled WGS sequence"/>
</dbReference>
<keyword evidence="3" id="KW-1185">Reference proteome</keyword>
<feature type="domain" description="DUF7848" evidence="1">
    <location>
        <begin position="2"/>
        <end position="70"/>
    </location>
</feature>
<evidence type="ECO:0000313" key="3">
    <source>
        <dbReference type="Proteomes" id="UP001183420"/>
    </source>
</evidence>
<evidence type="ECO:0000313" key="2">
    <source>
        <dbReference type="EMBL" id="MDT0323375.1"/>
    </source>
</evidence>
<protein>
    <recommendedName>
        <fullName evidence="1">DUF7848 domain-containing protein</fullName>
    </recommendedName>
</protein>
<dbReference type="RefSeq" id="WP_311604554.1">
    <property type="nucleotide sequence ID" value="NZ_JAVREM010000104.1"/>
</dbReference>
<proteinExistence type="predicted"/>
<accession>A0ABU2M0Q0</accession>
<evidence type="ECO:0000259" key="1">
    <source>
        <dbReference type="Pfam" id="PF25232"/>
    </source>
</evidence>
<reference evidence="3" key="1">
    <citation type="submission" date="2023-07" db="EMBL/GenBank/DDBJ databases">
        <title>30 novel species of actinomycetes from the DSMZ collection.</title>
        <authorList>
            <person name="Nouioui I."/>
        </authorList>
    </citation>
    <scope>NUCLEOTIDE SEQUENCE [LARGE SCALE GENOMIC DNA]</scope>
    <source>
        <strain evidence="3">DSM 44918</strain>
    </source>
</reference>
<sequence length="78" mass="8390">MVSRFADWLLSPDPYGGPPIYATECTTCDEASSGAESREDPEVWCLRHAARTGHTGFRSTVTTFLRATPRSGLSSGPA</sequence>
<dbReference type="EMBL" id="JAVREM010000104">
    <property type="protein sequence ID" value="MDT0323375.1"/>
    <property type="molecule type" value="Genomic_DNA"/>
</dbReference>
<dbReference type="InterPro" id="IPR057170">
    <property type="entry name" value="DUF7848"/>
</dbReference>
<organism evidence="2 3">
    <name type="scientific">Streptomyces millisiae</name>
    <dbReference type="NCBI Taxonomy" id="3075542"/>
    <lineage>
        <taxon>Bacteria</taxon>
        <taxon>Bacillati</taxon>
        <taxon>Actinomycetota</taxon>
        <taxon>Actinomycetes</taxon>
        <taxon>Kitasatosporales</taxon>
        <taxon>Streptomycetaceae</taxon>
        <taxon>Streptomyces</taxon>
    </lineage>
</organism>
<name>A0ABU2M0Q0_9ACTN</name>
<dbReference type="Pfam" id="PF25232">
    <property type="entry name" value="DUF7848"/>
    <property type="match status" value="1"/>
</dbReference>
<gene>
    <name evidence="2" type="ORF">RNC47_34245</name>
</gene>
<comment type="caution">
    <text evidence="2">The sequence shown here is derived from an EMBL/GenBank/DDBJ whole genome shotgun (WGS) entry which is preliminary data.</text>
</comment>